<dbReference type="PROSITE" id="PS50932">
    <property type="entry name" value="HTH_LACI_2"/>
    <property type="match status" value="1"/>
</dbReference>
<dbReference type="InterPro" id="IPR046335">
    <property type="entry name" value="LacI/GalR-like_sensor"/>
</dbReference>
<dbReference type="SUPFAM" id="SSF53822">
    <property type="entry name" value="Periplasmic binding protein-like I"/>
    <property type="match status" value="1"/>
</dbReference>
<dbReference type="Gene3D" id="1.10.260.40">
    <property type="entry name" value="lambda repressor-like DNA-binding domains"/>
    <property type="match status" value="1"/>
</dbReference>
<comment type="caution">
    <text evidence="6">The sequence shown here is derived from an EMBL/GenBank/DDBJ whole genome shotgun (WGS) entry which is preliminary data.</text>
</comment>
<dbReference type="Pfam" id="PF00356">
    <property type="entry name" value="LacI"/>
    <property type="match status" value="1"/>
</dbReference>
<dbReference type="SUPFAM" id="SSF47413">
    <property type="entry name" value="lambda repressor-like DNA-binding domains"/>
    <property type="match status" value="1"/>
</dbReference>
<dbReference type="Pfam" id="PF13377">
    <property type="entry name" value="Peripla_BP_3"/>
    <property type="match status" value="1"/>
</dbReference>
<keyword evidence="1" id="KW-0678">Repressor</keyword>
<evidence type="ECO:0000256" key="1">
    <source>
        <dbReference type="ARBA" id="ARBA00022491"/>
    </source>
</evidence>
<dbReference type="SMART" id="SM00354">
    <property type="entry name" value="HTH_LACI"/>
    <property type="match status" value="1"/>
</dbReference>
<keyword evidence="3 6" id="KW-0238">DNA-binding</keyword>
<dbReference type="GO" id="GO:0003677">
    <property type="term" value="F:DNA binding"/>
    <property type="evidence" value="ECO:0007669"/>
    <property type="project" value="UniProtKB-KW"/>
</dbReference>
<evidence type="ECO:0000256" key="4">
    <source>
        <dbReference type="ARBA" id="ARBA00023163"/>
    </source>
</evidence>
<evidence type="ECO:0000256" key="3">
    <source>
        <dbReference type="ARBA" id="ARBA00023125"/>
    </source>
</evidence>
<dbReference type="PANTHER" id="PTHR30146">
    <property type="entry name" value="LACI-RELATED TRANSCRIPTIONAL REPRESSOR"/>
    <property type="match status" value="1"/>
</dbReference>
<dbReference type="CDD" id="cd06278">
    <property type="entry name" value="PBP1_LacI-like"/>
    <property type="match status" value="1"/>
</dbReference>
<dbReference type="InterPro" id="IPR028082">
    <property type="entry name" value="Peripla_BP_I"/>
</dbReference>
<keyword evidence="4" id="KW-0804">Transcription</keyword>
<keyword evidence="2" id="KW-0805">Transcription regulation</keyword>
<dbReference type="Proteomes" id="UP001595632">
    <property type="component" value="Unassembled WGS sequence"/>
</dbReference>
<accession>A0ABV7GRT8</accession>
<evidence type="ECO:0000313" key="7">
    <source>
        <dbReference type="Proteomes" id="UP001595632"/>
    </source>
</evidence>
<evidence type="ECO:0000259" key="5">
    <source>
        <dbReference type="PROSITE" id="PS50932"/>
    </source>
</evidence>
<organism evidence="6 7">
    <name type="scientific">Psychromarinibacter halotolerans</name>
    <dbReference type="NCBI Taxonomy" id="1775175"/>
    <lineage>
        <taxon>Bacteria</taxon>
        <taxon>Pseudomonadati</taxon>
        <taxon>Pseudomonadota</taxon>
        <taxon>Alphaproteobacteria</taxon>
        <taxon>Rhodobacterales</taxon>
        <taxon>Paracoccaceae</taxon>
        <taxon>Psychromarinibacter</taxon>
    </lineage>
</organism>
<proteinExistence type="predicted"/>
<dbReference type="EMBL" id="JBHRTB010000010">
    <property type="protein sequence ID" value="MFC3144348.1"/>
    <property type="molecule type" value="Genomic_DNA"/>
</dbReference>
<dbReference type="Gene3D" id="3.40.50.2300">
    <property type="match status" value="2"/>
</dbReference>
<dbReference type="CDD" id="cd01392">
    <property type="entry name" value="HTH_LacI"/>
    <property type="match status" value="1"/>
</dbReference>
<dbReference type="InterPro" id="IPR010982">
    <property type="entry name" value="Lambda_DNA-bd_dom_sf"/>
</dbReference>
<protein>
    <submittedName>
        <fullName evidence="6">LacI family DNA-binding transcriptional regulator</fullName>
    </submittedName>
</protein>
<sequence length="336" mass="35746">MGRGGVSAKDVAKAAGVSRAAVSRAFTPGASISAETRKKVMKAADTLGYQVNHLARGLIRSETGIVALIAAELATPYRSALLAALSERLQEAGKVAMLINSDRSDDSVERALRQAISYRTDAAVVLSGMPKTELTETCLKNGMRLVLINRDEYREGSYLIRLDDRAAGRTAFATLAAAGCRRLALATSQAGTPSLSARRDGFRDAAAAAGVEIVEEATGPTSYETGLSIGTRLMSQTDRPDGVFCTTDLLALGVMDAARHRFGVRIPEDLSVIGFDDVPQASWESYDLTTFSQPVGEIADACVDWLTGDAMSGDPLQTSIPVQLAWRGSVRKNQPF</sequence>
<keyword evidence="7" id="KW-1185">Reference proteome</keyword>
<dbReference type="PANTHER" id="PTHR30146:SF95">
    <property type="entry name" value="RIBOSE OPERON REPRESSOR"/>
    <property type="match status" value="1"/>
</dbReference>
<feature type="domain" description="HTH lacI-type" evidence="5">
    <location>
        <begin position="6"/>
        <end position="60"/>
    </location>
</feature>
<gene>
    <name evidence="6" type="ORF">ACFOGP_16615</name>
</gene>
<reference evidence="7" key="1">
    <citation type="journal article" date="2019" name="Int. J. Syst. Evol. Microbiol.">
        <title>The Global Catalogue of Microorganisms (GCM) 10K type strain sequencing project: providing services to taxonomists for standard genome sequencing and annotation.</title>
        <authorList>
            <consortium name="The Broad Institute Genomics Platform"/>
            <consortium name="The Broad Institute Genome Sequencing Center for Infectious Disease"/>
            <person name="Wu L."/>
            <person name="Ma J."/>
        </authorList>
    </citation>
    <scope>NUCLEOTIDE SEQUENCE [LARGE SCALE GENOMIC DNA]</scope>
    <source>
        <strain evidence="7">KCTC 52366</strain>
    </source>
</reference>
<name>A0ABV7GRT8_9RHOB</name>
<dbReference type="InterPro" id="IPR000843">
    <property type="entry name" value="HTH_LacI"/>
</dbReference>
<evidence type="ECO:0000313" key="6">
    <source>
        <dbReference type="EMBL" id="MFC3144348.1"/>
    </source>
</evidence>
<evidence type="ECO:0000256" key="2">
    <source>
        <dbReference type="ARBA" id="ARBA00023015"/>
    </source>
</evidence>